<organism evidence="2 3">
    <name type="scientific">Acaulospora morrowiae</name>
    <dbReference type="NCBI Taxonomy" id="94023"/>
    <lineage>
        <taxon>Eukaryota</taxon>
        <taxon>Fungi</taxon>
        <taxon>Fungi incertae sedis</taxon>
        <taxon>Mucoromycota</taxon>
        <taxon>Glomeromycotina</taxon>
        <taxon>Glomeromycetes</taxon>
        <taxon>Diversisporales</taxon>
        <taxon>Acaulosporaceae</taxon>
        <taxon>Acaulospora</taxon>
    </lineage>
</organism>
<feature type="non-terminal residue" evidence="2">
    <location>
        <position position="212"/>
    </location>
</feature>
<dbReference type="PANTHER" id="PTHR46306:SF1">
    <property type="entry name" value="BTB_POZ DOMAIN-CONTAINING PROTEIN 9"/>
    <property type="match status" value="1"/>
</dbReference>
<dbReference type="OrthoDB" id="298084at2759"/>
<dbReference type="AlphaFoldDB" id="A0A9N9JI67"/>
<keyword evidence="3" id="KW-1185">Reference proteome</keyword>
<protein>
    <submittedName>
        <fullName evidence="2">12176_t:CDS:1</fullName>
    </submittedName>
</protein>
<gene>
    <name evidence="2" type="ORF">AMORRO_LOCUS17227</name>
</gene>
<dbReference type="InterPro" id="IPR052407">
    <property type="entry name" value="BTB_POZ_domain_cont_9"/>
</dbReference>
<dbReference type="EMBL" id="CAJVPV010051799">
    <property type="protein sequence ID" value="CAG8779839.1"/>
    <property type="molecule type" value="Genomic_DNA"/>
</dbReference>
<dbReference type="PROSITE" id="PS50097">
    <property type="entry name" value="BTB"/>
    <property type="match status" value="1"/>
</dbReference>
<proteinExistence type="predicted"/>
<accession>A0A9N9JI67</accession>
<dbReference type="InterPro" id="IPR000210">
    <property type="entry name" value="BTB/POZ_dom"/>
</dbReference>
<evidence type="ECO:0000313" key="2">
    <source>
        <dbReference type="EMBL" id="CAG8779839.1"/>
    </source>
</evidence>
<dbReference type="Pfam" id="PF07707">
    <property type="entry name" value="BACK"/>
    <property type="match status" value="1"/>
</dbReference>
<dbReference type="GO" id="GO:0005737">
    <property type="term" value="C:cytoplasm"/>
    <property type="evidence" value="ECO:0007669"/>
    <property type="project" value="TreeGrafter"/>
</dbReference>
<evidence type="ECO:0000313" key="3">
    <source>
        <dbReference type="Proteomes" id="UP000789342"/>
    </source>
</evidence>
<comment type="caution">
    <text evidence="2">The sequence shown here is derived from an EMBL/GenBank/DDBJ whole genome shotgun (WGS) entry which is preliminary data.</text>
</comment>
<reference evidence="2" key="1">
    <citation type="submission" date="2021-06" db="EMBL/GenBank/DDBJ databases">
        <authorList>
            <person name="Kallberg Y."/>
            <person name="Tangrot J."/>
            <person name="Rosling A."/>
        </authorList>
    </citation>
    <scope>NUCLEOTIDE SEQUENCE</scope>
    <source>
        <strain evidence="2">CL551</strain>
    </source>
</reference>
<dbReference type="Pfam" id="PF00651">
    <property type="entry name" value="BTB"/>
    <property type="match status" value="1"/>
</dbReference>
<name>A0A9N9JI67_9GLOM</name>
<dbReference type="CDD" id="cd18186">
    <property type="entry name" value="BTB_POZ_ZBTB_KLHL-like"/>
    <property type="match status" value="1"/>
</dbReference>
<dbReference type="SMART" id="SM00225">
    <property type="entry name" value="BTB"/>
    <property type="match status" value="1"/>
</dbReference>
<feature type="non-terminal residue" evidence="2">
    <location>
        <position position="1"/>
    </location>
</feature>
<evidence type="ECO:0000259" key="1">
    <source>
        <dbReference type="PROSITE" id="PS50097"/>
    </source>
</evidence>
<sequence>LYNASEDFNVVITCGQKPNVEKFQAHSVILRARSAYFREALSNKVAKKGGMIILNQPGISPGAFGHILSYIYNGTITLEEDTAKMHYLELLIASHELNLDELLEYTQDYIVENQGEWIRQHLVKIVRVTTNNQYLSKLGAYCQMLVNTNPSEILKAGDSLSLEEEYMILLIKRDDLQIEEIEIWNFVLKWGIFQHKSLSSDVSKWTDEDFCA</sequence>
<dbReference type="Proteomes" id="UP000789342">
    <property type="component" value="Unassembled WGS sequence"/>
</dbReference>
<dbReference type="Gene3D" id="3.30.710.10">
    <property type="entry name" value="Potassium Channel Kv1.1, Chain A"/>
    <property type="match status" value="1"/>
</dbReference>
<dbReference type="PANTHER" id="PTHR46306">
    <property type="entry name" value="BTB/POZ DOMAIN-CONTAINING PROTEIN 9"/>
    <property type="match status" value="1"/>
</dbReference>
<dbReference type="InterPro" id="IPR011333">
    <property type="entry name" value="SKP1/BTB/POZ_sf"/>
</dbReference>
<feature type="domain" description="BTB" evidence="1">
    <location>
        <begin position="8"/>
        <end position="80"/>
    </location>
</feature>
<dbReference type="InterPro" id="IPR011705">
    <property type="entry name" value="BACK"/>
</dbReference>
<dbReference type="SUPFAM" id="SSF54695">
    <property type="entry name" value="POZ domain"/>
    <property type="match status" value="1"/>
</dbReference>